<dbReference type="AlphaFoldDB" id="A0A7J5YYS2"/>
<evidence type="ECO:0000313" key="3">
    <source>
        <dbReference type="EMBL" id="KAF3854695.1"/>
    </source>
</evidence>
<feature type="region of interest" description="Disordered" evidence="1">
    <location>
        <begin position="276"/>
        <end position="306"/>
    </location>
</feature>
<reference evidence="3 4" key="1">
    <citation type="submission" date="2020-03" db="EMBL/GenBank/DDBJ databases">
        <title>Dissostichus mawsoni Genome sequencing and assembly.</title>
        <authorList>
            <person name="Park H."/>
        </authorList>
    </citation>
    <scope>NUCLEOTIDE SEQUENCE [LARGE SCALE GENOMIC DNA]</scope>
    <source>
        <strain evidence="3">DM0001</strain>
        <tissue evidence="3">Muscle</tissue>
    </source>
</reference>
<dbReference type="InterPro" id="IPR022207">
    <property type="entry name" value="GSE-like"/>
</dbReference>
<feature type="compositionally biased region" description="Pro residues" evidence="1">
    <location>
        <begin position="71"/>
        <end position="80"/>
    </location>
</feature>
<dbReference type="Proteomes" id="UP000518266">
    <property type="component" value="Unassembled WGS sequence"/>
</dbReference>
<dbReference type="InterPro" id="IPR042337">
    <property type="entry name" value="GSE1"/>
</dbReference>
<name>A0A7J5YYS2_DISMA</name>
<proteinExistence type="predicted"/>
<feature type="compositionally biased region" description="Pro residues" evidence="1">
    <location>
        <begin position="396"/>
        <end position="406"/>
    </location>
</feature>
<dbReference type="Pfam" id="PF12540">
    <property type="entry name" value="DUF3736"/>
    <property type="match status" value="1"/>
</dbReference>
<feature type="domain" description="Genetic suppressor element-like" evidence="2">
    <location>
        <begin position="188"/>
        <end position="252"/>
    </location>
</feature>
<evidence type="ECO:0000313" key="4">
    <source>
        <dbReference type="Proteomes" id="UP000518266"/>
    </source>
</evidence>
<feature type="compositionally biased region" description="Basic and acidic residues" evidence="1">
    <location>
        <begin position="93"/>
        <end position="107"/>
    </location>
</feature>
<feature type="region of interest" description="Disordered" evidence="1">
    <location>
        <begin position="393"/>
        <end position="467"/>
    </location>
</feature>
<feature type="compositionally biased region" description="Polar residues" evidence="1">
    <location>
        <begin position="445"/>
        <end position="458"/>
    </location>
</feature>
<keyword evidence="4" id="KW-1185">Reference proteome</keyword>
<feature type="compositionally biased region" description="Polar residues" evidence="1">
    <location>
        <begin position="408"/>
        <end position="422"/>
    </location>
</feature>
<accession>A0A7J5YYS2</accession>
<comment type="caution">
    <text evidence="3">The sequence shown here is derived from an EMBL/GenBank/DDBJ whole genome shotgun (WGS) entry which is preliminary data.</text>
</comment>
<gene>
    <name evidence="3" type="ORF">F7725_022750</name>
</gene>
<organism evidence="3 4">
    <name type="scientific">Dissostichus mawsoni</name>
    <name type="common">Antarctic cod</name>
    <dbReference type="NCBI Taxonomy" id="36200"/>
    <lineage>
        <taxon>Eukaryota</taxon>
        <taxon>Metazoa</taxon>
        <taxon>Chordata</taxon>
        <taxon>Craniata</taxon>
        <taxon>Vertebrata</taxon>
        <taxon>Euteleostomi</taxon>
        <taxon>Actinopterygii</taxon>
        <taxon>Neopterygii</taxon>
        <taxon>Teleostei</taxon>
        <taxon>Neoteleostei</taxon>
        <taxon>Acanthomorphata</taxon>
        <taxon>Eupercaria</taxon>
        <taxon>Perciformes</taxon>
        <taxon>Notothenioidei</taxon>
        <taxon>Nototheniidae</taxon>
        <taxon>Dissostichus</taxon>
    </lineage>
</organism>
<feature type="compositionally biased region" description="Acidic residues" evidence="1">
    <location>
        <begin position="213"/>
        <end position="227"/>
    </location>
</feature>
<evidence type="ECO:0000256" key="1">
    <source>
        <dbReference type="SAM" id="MobiDB-lite"/>
    </source>
</evidence>
<feature type="region of interest" description="Disordered" evidence="1">
    <location>
        <begin position="141"/>
        <end position="177"/>
    </location>
</feature>
<dbReference type="EMBL" id="JAAKFY010000007">
    <property type="protein sequence ID" value="KAF3854695.1"/>
    <property type="molecule type" value="Genomic_DNA"/>
</dbReference>
<dbReference type="OrthoDB" id="8744624at2759"/>
<protein>
    <recommendedName>
        <fullName evidence="2">Genetic suppressor element-like domain-containing protein</fullName>
    </recommendedName>
</protein>
<feature type="compositionally biased region" description="Basic and acidic residues" evidence="1">
    <location>
        <begin position="194"/>
        <end position="212"/>
    </location>
</feature>
<dbReference type="PANTHER" id="PTHR17608">
    <property type="entry name" value="GENETIC SUPPRESSOR ELEMENT 1"/>
    <property type="match status" value="1"/>
</dbReference>
<evidence type="ECO:0000259" key="2">
    <source>
        <dbReference type="Pfam" id="PF12540"/>
    </source>
</evidence>
<dbReference type="PANTHER" id="PTHR17608:SF4">
    <property type="entry name" value="GENETIC SUPPRESSOR ELEMENT 1"/>
    <property type="match status" value="1"/>
</dbReference>
<feature type="region of interest" description="Disordered" evidence="1">
    <location>
        <begin position="29"/>
        <end position="121"/>
    </location>
</feature>
<feature type="region of interest" description="Disordered" evidence="1">
    <location>
        <begin position="192"/>
        <end position="232"/>
    </location>
</feature>
<sequence>MIIYVCNVTQCEPIQSITTIQATKTHLLPRRSSSPHLPKGHHHAPAPPTTLWNPASLVDHPADSRRKLNPATPPSRPPPGLTRVDRPPLSWGEKLEEGGRRRGEGTERGASLQEAGSWNKAEQDRAIQSLYQRHHMSNLHQRACAPPSVQGACPDPLGRSQASSPSPVRERQSQPPDSMLVYDEVLQQHRRLLSKLDMEEKRRKEAREGGEHSDEEDESYDESDEEEVKAHLRRVTKQPPLKLDASSEVQEYNMLLITFKVLKCLLERYSPAQMSLSKESGFSTYSGTEEEEEKEDDEGAQPLSAGRAGQEEGHFTFNTYTFPNHTVFCRADGQHPELHEKKDFLHMFNLSHVSPQQRRGKNLFSITHSLHKERTEELLSAIQKKTVTLDTLRYNPLPPCSSPPAPSNGESSSAPLPSQSNGHHYPDSPSPSPPYLHKPKHPPITTHSNPLRTPTWPASLQPWPPII</sequence>
<feature type="compositionally biased region" description="Acidic residues" evidence="1">
    <location>
        <begin position="288"/>
        <end position="299"/>
    </location>
</feature>
<feature type="compositionally biased region" description="Polar residues" evidence="1">
    <location>
        <begin position="276"/>
        <end position="287"/>
    </location>
</feature>